<dbReference type="OrthoDB" id="3631561at2"/>
<sequence>MDWSDPRLLTHLISVPLFTGVIGFVTNWTGVIMLFQPMRFHGVRVPGLRFLYAYLPRRVQVVPALTHGGRFGWQGIIPSRVSKMASISVDKALLKVGSIGDFYREFEPDRIADHIAATARTEIRGVVERIMAREHPKLWHDLPPVLKSAVHARVEQRLPVIVRGLTDQLGEYIEQLIDAKLLVIRHFEEHPELMNDMLREVGRKELRFMRNFGFYFGFPAGILLVFVLEAFPQWWVLPLGGAVIGWVANWIGIKLIFEPVFPRQVGPFVVQGLFLKRQPEVSDVLAKIIAEDVITMKNIGDELLFGPRSDRTRHMLETSLRPAVDDAVGFVRGAVRVGMGPQRYDRIRDAVAHEAVEFATVFGDQEFGRRQSVKIRDFVARQMRQLRPDEFNELLRSAIKQDEWLLFVHGGILGIGAGLIHLAIFGV</sequence>
<proteinExistence type="predicted"/>
<dbReference type="Proteomes" id="UP000294927">
    <property type="component" value="Unassembled WGS sequence"/>
</dbReference>
<organism evidence="2 3">
    <name type="scientific">Actinophytocola oryzae</name>
    <dbReference type="NCBI Taxonomy" id="502181"/>
    <lineage>
        <taxon>Bacteria</taxon>
        <taxon>Bacillati</taxon>
        <taxon>Actinomycetota</taxon>
        <taxon>Actinomycetes</taxon>
        <taxon>Pseudonocardiales</taxon>
        <taxon>Pseudonocardiaceae</taxon>
    </lineage>
</organism>
<keyword evidence="1" id="KW-1133">Transmembrane helix</keyword>
<evidence type="ECO:0008006" key="4">
    <source>
        <dbReference type="Google" id="ProtNLM"/>
    </source>
</evidence>
<keyword evidence="3" id="KW-1185">Reference proteome</keyword>
<comment type="caution">
    <text evidence="2">The sequence shown here is derived from an EMBL/GenBank/DDBJ whole genome shotgun (WGS) entry which is preliminary data.</text>
</comment>
<accession>A0A4V3FR28</accession>
<evidence type="ECO:0000313" key="2">
    <source>
        <dbReference type="EMBL" id="TDV41881.1"/>
    </source>
</evidence>
<protein>
    <recommendedName>
        <fullName evidence="4">DUF445 domain-containing protein</fullName>
    </recommendedName>
</protein>
<dbReference type="AlphaFoldDB" id="A0A4V3FR28"/>
<evidence type="ECO:0000256" key="1">
    <source>
        <dbReference type="SAM" id="Phobius"/>
    </source>
</evidence>
<feature type="transmembrane region" description="Helical" evidence="1">
    <location>
        <begin position="404"/>
        <end position="425"/>
    </location>
</feature>
<dbReference type="PANTHER" id="PTHR35791">
    <property type="entry name" value="UPF0754 MEMBRANE PROTEIN YHEB"/>
    <property type="match status" value="1"/>
</dbReference>
<gene>
    <name evidence="2" type="ORF">CLV71_119203</name>
</gene>
<keyword evidence="1" id="KW-0472">Membrane</keyword>
<feature type="transmembrane region" description="Helical" evidence="1">
    <location>
        <begin position="12"/>
        <end position="35"/>
    </location>
</feature>
<dbReference type="PANTHER" id="PTHR35791:SF1">
    <property type="entry name" value="UPF0754 MEMBRANE PROTEIN YHEB"/>
    <property type="match status" value="1"/>
</dbReference>
<feature type="transmembrane region" description="Helical" evidence="1">
    <location>
        <begin position="212"/>
        <end position="228"/>
    </location>
</feature>
<reference evidence="2 3" key="1">
    <citation type="submission" date="2019-03" db="EMBL/GenBank/DDBJ databases">
        <title>Genomic Encyclopedia of Archaeal and Bacterial Type Strains, Phase II (KMG-II): from individual species to whole genera.</title>
        <authorList>
            <person name="Goeker M."/>
        </authorList>
    </citation>
    <scope>NUCLEOTIDE SEQUENCE [LARGE SCALE GENOMIC DNA]</scope>
    <source>
        <strain evidence="2 3">DSM 45499</strain>
    </source>
</reference>
<dbReference type="EMBL" id="SOCP01000019">
    <property type="protein sequence ID" value="TDV41881.1"/>
    <property type="molecule type" value="Genomic_DNA"/>
</dbReference>
<name>A0A4V3FR28_9PSEU</name>
<dbReference type="RefSeq" id="WP_133907662.1">
    <property type="nucleotide sequence ID" value="NZ_SOCP01000019.1"/>
</dbReference>
<feature type="transmembrane region" description="Helical" evidence="1">
    <location>
        <begin position="234"/>
        <end position="253"/>
    </location>
</feature>
<keyword evidence="1" id="KW-0812">Transmembrane</keyword>
<evidence type="ECO:0000313" key="3">
    <source>
        <dbReference type="Proteomes" id="UP000294927"/>
    </source>
</evidence>